<feature type="signal peptide" evidence="2">
    <location>
        <begin position="1"/>
        <end position="19"/>
    </location>
</feature>
<evidence type="ECO:0000256" key="2">
    <source>
        <dbReference type="SAM" id="SignalP"/>
    </source>
</evidence>
<evidence type="ECO:0000256" key="1">
    <source>
        <dbReference type="SAM" id="MobiDB-lite"/>
    </source>
</evidence>
<evidence type="ECO:0000313" key="3">
    <source>
        <dbReference type="EMBL" id="UOK69458.1"/>
    </source>
</evidence>
<evidence type="ECO:0000313" key="4">
    <source>
        <dbReference type="Proteomes" id="UP000831684"/>
    </source>
</evidence>
<dbReference type="AlphaFoldDB" id="A0A9E7CUB3"/>
<sequence>MKRILPILAAMAIAAPAWAQSPPAAQDPNTPAVTTESAPQPAEPAKGANSFTEAQAKERIEARGFSDVTGLAKDKDGVWRGKAMKGGASHDVALDYQGNVFPN</sequence>
<dbReference type="RefSeq" id="WP_244375368.1">
    <property type="nucleotide sequence ID" value="NZ_CP083239.1"/>
</dbReference>
<feature type="chain" id="PRO_5038943312" evidence="2">
    <location>
        <begin position="20"/>
        <end position="103"/>
    </location>
</feature>
<name>A0A9E7CUB3_9HYPH</name>
<dbReference type="EMBL" id="CP083239">
    <property type="protein sequence ID" value="UOK69458.1"/>
    <property type="molecule type" value="Genomic_DNA"/>
</dbReference>
<organism evidence="3 4">
    <name type="scientific">Ancylobacter polymorphus</name>
    <dbReference type="NCBI Taxonomy" id="223390"/>
    <lineage>
        <taxon>Bacteria</taxon>
        <taxon>Pseudomonadati</taxon>
        <taxon>Pseudomonadota</taxon>
        <taxon>Alphaproteobacteria</taxon>
        <taxon>Hyphomicrobiales</taxon>
        <taxon>Xanthobacteraceae</taxon>
        <taxon>Ancylobacter</taxon>
    </lineage>
</organism>
<protein>
    <submittedName>
        <fullName evidence="3">PepSY domain-containing protein</fullName>
    </submittedName>
</protein>
<dbReference type="Proteomes" id="UP000831684">
    <property type="component" value="Chromosome"/>
</dbReference>
<accession>A0A9E7CUB3</accession>
<reference evidence="3" key="1">
    <citation type="submission" date="2021-09" db="EMBL/GenBank/DDBJ databases">
        <title>Network and meta-omics reveal the key degrader and cooperation patterns in an efficient 1,4-dioxane-degrading microbial community.</title>
        <authorList>
            <person name="Dai C."/>
        </authorList>
    </citation>
    <scope>NUCLEOTIDE SEQUENCE</scope>
    <source>
        <strain evidence="3">ZM13</strain>
    </source>
</reference>
<dbReference type="KEGG" id="apol:K9D25_11880"/>
<keyword evidence="2" id="KW-0732">Signal</keyword>
<proteinExistence type="predicted"/>
<feature type="compositionally biased region" description="Polar residues" evidence="1">
    <location>
        <begin position="27"/>
        <end position="38"/>
    </location>
</feature>
<gene>
    <name evidence="3" type="ORF">K9D25_11880</name>
</gene>
<feature type="region of interest" description="Disordered" evidence="1">
    <location>
        <begin position="19"/>
        <end position="57"/>
    </location>
</feature>